<keyword evidence="5" id="KW-0010">Activator</keyword>
<dbReference type="Pfam" id="PF08879">
    <property type="entry name" value="WRC"/>
    <property type="match status" value="1"/>
</dbReference>
<dbReference type="PANTHER" id="PTHR31602:SF42">
    <property type="entry name" value="GROWTH-REGULATING FACTOR 2"/>
    <property type="match status" value="1"/>
</dbReference>
<dbReference type="GO" id="GO:0005524">
    <property type="term" value="F:ATP binding"/>
    <property type="evidence" value="ECO:0007669"/>
    <property type="project" value="UniProtKB-UniRule"/>
</dbReference>
<accession>A0AAV7HFX6</accession>
<evidence type="ECO:0000256" key="4">
    <source>
        <dbReference type="PROSITE-ProRule" id="PRU01002"/>
    </source>
</evidence>
<evidence type="ECO:0000256" key="2">
    <source>
        <dbReference type="ARBA" id="ARBA00008122"/>
    </source>
</evidence>
<dbReference type="InterPro" id="IPR031137">
    <property type="entry name" value="GRF"/>
</dbReference>
<dbReference type="SMART" id="SM00951">
    <property type="entry name" value="QLQ"/>
    <property type="match status" value="1"/>
</dbReference>
<keyword evidence="5" id="KW-0805">Transcription regulation</keyword>
<dbReference type="Proteomes" id="UP000775213">
    <property type="component" value="Unassembled WGS sequence"/>
</dbReference>
<proteinExistence type="inferred from homology"/>
<feature type="domain" description="QLQ" evidence="7">
    <location>
        <begin position="260"/>
        <end position="295"/>
    </location>
</feature>
<organism evidence="9 10">
    <name type="scientific">Dendrobium chrysotoxum</name>
    <name type="common">Orchid</name>
    <dbReference type="NCBI Taxonomy" id="161865"/>
    <lineage>
        <taxon>Eukaryota</taxon>
        <taxon>Viridiplantae</taxon>
        <taxon>Streptophyta</taxon>
        <taxon>Embryophyta</taxon>
        <taxon>Tracheophyta</taxon>
        <taxon>Spermatophyta</taxon>
        <taxon>Magnoliopsida</taxon>
        <taxon>Liliopsida</taxon>
        <taxon>Asparagales</taxon>
        <taxon>Orchidaceae</taxon>
        <taxon>Epidendroideae</taxon>
        <taxon>Malaxideae</taxon>
        <taxon>Dendrobiinae</taxon>
        <taxon>Dendrobium</taxon>
    </lineage>
</organism>
<protein>
    <recommendedName>
        <fullName evidence="5">Growth-regulating factor</fullName>
    </recommendedName>
</protein>
<comment type="domain">
    <text evidence="5">The QLQ domain and WRC domain may be involved in protein-protein interaction and DNA-binding, respectively.</text>
</comment>
<dbReference type="PROSITE" id="PS51667">
    <property type="entry name" value="WRC"/>
    <property type="match status" value="1"/>
</dbReference>
<dbReference type="GO" id="GO:0006351">
    <property type="term" value="P:DNA-templated transcription"/>
    <property type="evidence" value="ECO:0007669"/>
    <property type="project" value="UniProtKB-UniRule"/>
</dbReference>
<keyword evidence="10" id="KW-1185">Reference proteome</keyword>
<dbReference type="GO" id="GO:0032502">
    <property type="term" value="P:developmental process"/>
    <property type="evidence" value="ECO:0007669"/>
    <property type="project" value="InterPro"/>
</dbReference>
<dbReference type="InterPro" id="IPR014977">
    <property type="entry name" value="WRC_dom"/>
</dbReference>
<feature type="short sequence motif" description="Bipartite nuclear localization signal" evidence="4">
    <location>
        <begin position="362"/>
        <end position="369"/>
    </location>
</feature>
<name>A0AAV7HFX6_DENCH</name>
<feature type="short sequence motif" description="Bipartite nuclear localization signal" evidence="4">
    <location>
        <begin position="334"/>
        <end position="344"/>
    </location>
</feature>
<keyword evidence="5" id="KW-0804">Transcription</keyword>
<evidence type="ECO:0000313" key="10">
    <source>
        <dbReference type="Proteomes" id="UP000775213"/>
    </source>
</evidence>
<evidence type="ECO:0000256" key="1">
    <source>
        <dbReference type="ARBA" id="ARBA00004123"/>
    </source>
</evidence>
<evidence type="ECO:0000256" key="6">
    <source>
        <dbReference type="SAM" id="MobiDB-lite"/>
    </source>
</evidence>
<evidence type="ECO:0000259" key="7">
    <source>
        <dbReference type="PROSITE" id="PS51666"/>
    </source>
</evidence>
<feature type="domain" description="WRC" evidence="8">
    <location>
        <begin position="329"/>
        <end position="373"/>
    </location>
</feature>
<comment type="function">
    <text evidence="5">Transcription activator.</text>
</comment>
<dbReference type="PROSITE" id="PS51666">
    <property type="entry name" value="QLQ"/>
    <property type="match status" value="1"/>
</dbReference>
<comment type="subcellular location">
    <subcellularLocation>
        <location evidence="1 4 5">Nucleus</location>
    </subcellularLocation>
</comment>
<evidence type="ECO:0000256" key="5">
    <source>
        <dbReference type="RuleBase" id="RU367127"/>
    </source>
</evidence>
<dbReference type="PANTHER" id="PTHR31602">
    <property type="entry name" value="GROWTH-REGULATING FACTOR 5"/>
    <property type="match status" value="1"/>
</dbReference>
<reference evidence="9 10" key="1">
    <citation type="journal article" date="2021" name="Hortic Res">
        <title>Chromosome-scale assembly of the Dendrobium chrysotoxum genome enhances the understanding of orchid evolution.</title>
        <authorList>
            <person name="Zhang Y."/>
            <person name="Zhang G.Q."/>
            <person name="Zhang D."/>
            <person name="Liu X.D."/>
            <person name="Xu X.Y."/>
            <person name="Sun W.H."/>
            <person name="Yu X."/>
            <person name="Zhu X."/>
            <person name="Wang Z.W."/>
            <person name="Zhao X."/>
            <person name="Zhong W.Y."/>
            <person name="Chen H."/>
            <person name="Yin W.L."/>
            <person name="Huang T."/>
            <person name="Niu S.C."/>
            <person name="Liu Z.J."/>
        </authorList>
    </citation>
    <scope>NUCLEOTIDE SEQUENCE [LARGE SCALE GENOMIC DNA]</scope>
    <source>
        <strain evidence="9">Lindl</strain>
    </source>
</reference>
<dbReference type="Pfam" id="PF08880">
    <property type="entry name" value="QLQ"/>
    <property type="match status" value="1"/>
</dbReference>
<dbReference type="GO" id="GO:0006355">
    <property type="term" value="P:regulation of DNA-templated transcription"/>
    <property type="evidence" value="ECO:0007669"/>
    <property type="project" value="InterPro"/>
</dbReference>
<feature type="region of interest" description="Disordered" evidence="6">
    <location>
        <begin position="476"/>
        <end position="512"/>
    </location>
</feature>
<dbReference type="AlphaFoldDB" id="A0AAV7HFX6"/>
<gene>
    <name evidence="9" type="ORF">IEQ34_004288</name>
</gene>
<dbReference type="InterPro" id="IPR014978">
    <property type="entry name" value="Gln-Leu-Gln_QLQ"/>
</dbReference>
<feature type="region of interest" description="Disordered" evidence="6">
    <location>
        <begin position="1"/>
        <end position="21"/>
    </location>
</feature>
<keyword evidence="3 4" id="KW-0539">Nucleus</keyword>
<sequence>MTRLQPGSNLPAVPLCARDSNPPSSVPGLAFLLRARDPDSLIRLSRRSHPSRLAHPLRRSQRLTRPAGLAIPFPQDPFWLRRFRAATPISDSRKTRLHQVASANARTSVSHVLTLSLVMVTVEMDSLFYTSSGSNDDFSSAFPSLATETAKQRGDFESGFHSKHGRSAVGFEENNELIHLKMSETDPMLTTTRKTAPFLLWPNSCSPASNGEKMLTFSSPTPDVMAFSSCETLPYTRNSGMCYGSSNVSMNGIVPGFRGAFTPSQWMELEQQVLIYKYLAAKMPVPSSLVIPIRRSVNLSGFPPFAAGSYRAGTLGCSSFNLAFARNADPEPGRCRRTDGKKWRCSRDAVGDQKYCERHMNRGRHRSRKHVEGHNGHAAKVAMPTPSQSASAVSSCSSNNINRAHQQQIKSLQPCMAESPPTQFDRFLMNKGTESERAQNSQSTSIPTNLCPVATDTLFPIFKQQTSFEGTTVRADFGLTSTDSPSNPPRSSDPEKLTCMPTSEMHDQQSKSHPLLHFIDDWPKSHSEHSTITWPDVNEMHTDRTQLSISIPMGSSQYSSSSSSPKKYKLASSCNPLKEVSKSHSSWIPISWDPMIGGPLGEVLTNKSRITENNSMNNSSSPLNLLTDGWNSSPRLDSSPTGVLQKTCIVSLPSSTGSSPRAERHKAHEVDDLGLNVVNPWTITML</sequence>
<dbReference type="EMBL" id="JAGFBR010000005">
    <property type="protein sequence ID" value="KAH0467050.1"/>
    <property type="molecule type" value="Genomic_DNA"/>
</dbReference>
<comment type="caution">
    <text evidence="9">The sequence shown here is derived from an EMBL/GenBank/DDBJ whole genome shotgun (WGS) entry which is preliminary data.</text>
</comment>
<evidence type="ECO:0000259" key="8">
    <source>
        <dbReference type="PROSITE" id="PS51667"/>
    </source>
</evidence>
<comment type="similarity">
    <text evidence="2 5">Belongs to the GRF family.</text>
</comment>
<evidence type="ECO:0000313" key="9">
    <source>
        <dbReference type="EMBL" id="KAH0467050.1"/>
    </source>
</evidence>
<dbReference type="GO" id="GO:0005634">
    <property type="term" value="C:nucleus"/>
    <property type="evidence" value="ECO:0007669"/>
    <property type="project" value="UniProtKB-SubCell"/>
</dbReference>
<evidence type="ECO:0000256" key="3">
    <source>
        <dbReference type="ARBA" id="ARBA00023242"/>
    </source>
</evidence>